<organism evidence="8 9">
    <name type="scientific">Candidatus Gottesmanbacteria bacterium RIFOXYB1_FULL_47_11</name>
    <dbReference type="NCBI Taxonomy" id="1798401"/>
    <lineage>
        <taxon>Bacteria</taxon>
        <taxon>Candidatus Gottesmaniibacteriota</taxon>
    </lineage>
</organism>
<dbReference type="EMBL" id="MFKE01000023">
    <property type="protein sequence ID" value="OGG34742.1"/>
    <property type="molecule type" value="Genomic_DNA"/>
</dbReference>
<keyword evidence="6 7" id="KW-0472">Membrane</keyword>
<evidence type="ECO:0000256" key="1">
    <source>
        <dbReference type="ARBA" id="ARBA00004651"/>
    </source>
</evidence>
<proteinExistence type="inferred from homology"/>
<evidence type="ECO:0000313" key="9">
    <source>
        <dbReference type="Proteomes" id="UP000176186"/>
    </source>
</evidence>
<keyword evidence="4 7" id="KW-0812">Transmembrane</keyword>
<dbReference type="Proteomes" id="UP000176186">
    <property type="component" value="Unassembled WGS sequence"/>
</dbReference>
<reference evidence="8 9" key="1">
    <citation type="journal article" date="2016" name="Nat. Commun.">
        <title>Thousands of microbial genomes shed light on interconnected biogeochemical processes in an aquifer system.</title>
        <authorList>
            <person name="Anantharaman K."/>
            <person name="Brown C.T."/>
            <person name="Hug L.A."/>
            <person name="Sharon I."/>
            <person name="Castelle C.J."/>
            <person name="Probst A.J."/>
            <person name="Thomas B.C."/>
            <person name="Singh A."/>
            <person name="Wilkins M.J."/>
            <person name="Karaoz U."/>
            <person name="Brodie E.L."/>
            <person name="Williams K.H."/>
            <person name="Hubbard S.S."/>
            <person name="Banfield J.F."/>
        </authorList>
    </citation>
    <scope>NUCLEOTIDE SEQUENCE [LARGE SCALE GENOMIC DNA]</scope>
</reference>
<dbReference type="Pfam" id="PF04226">
    <property type="entry name" value="Transgly_assoc"/>
    <property type="match status" value="1"/>
</dbReference>
<evidence type="ECO:0008006" key="10">
    <source>
        <dbReference type="Google" id="ProtNLM"/>
    </source>
</evidence>
<keyword evidence="3" id="KW-1003">Cell membrane</keyword>
<evidence type="ECO:0000256" key="6">
    <source>
        <dbReference type="ARBA" id="ARBA00023136"/>
    </source>
</evidence>
<dbReference type="STRING" id="1798401.A2363_03220"/>
<dbReference type="InterPro" id="IPR007341">
    <property type="entry name" value="Transgly_assoc"/>
</dbReference>
<feature type="transmembrane region" description="Helical" evidence="7">
    <location>
        <begin position="6"/>
        <end position="21"/>
    </location>
</feature>
<evidence type="ECO:0000256" key="2">
    <source>
        <dbReference type="ARBA" id="ARBA00011006"/>
    </source>
</evidence>
<evidence type="ECO:0000256" key="4">
    <source>
        <dbReference type="ARBA" id="ARBA00022692"/>
    </source>
</evidence>
<gene>
    <name evidence="8" type="ORF">A2363_03220</name>
</gene>
<sequence length="83" mass="8745">MGILLWILFGALAGWIASVLMKTNYSQGTVMDIVLGVVGAIVGGFLMGMVGQPGVTGFNLYSMIVAVIGAVVVIYLGRALRRR</sequence>
<dbReference type="PANTHER" id="PTHR33884">
    <property type="entry name" value="UPF0410 PROTEIN YMGE"/>
    <property type="match status" value="1"/>
</dbReference>
<evidence type="ECO:0000256" key="5">
    <source>
        <dbReference type="ARBA" id="ARBA00022989"/>
    </source>
</evidence>
<protein>
    <recommendedName>
        <fullName evidence="10">Transglycosylase</fullName>
    </recommendedName>
</protein>
<name>A0A1F6BDA9_9BACT</name>
<evidence type="ECO:0000256" key="7">
    <source>
        <dbReference type="SAM" id="Phobius"/>
    </source>
</evidence>
<feature type="transmembrane region" description="Helical" evidence="7">
    <location>
        <begin position="58"/>
        <end position="77"/>
    </location>
</feature>
<evidence type="ECO:0000256" key="3">
    <source>
        <dbReference type="ARBA" id="ARBA00022475"/>
    </source>
</evidence>
<keyword evidence="5 7" id="KW-1133">Transmembrane helix</keyword>
<comment type="similarity">
    <text evidence="2">Belongs to the UPF0410 family.</text>
</comment>
<dbReference type="PANTHER" id="PTHR33884:SF3">
    <property type="entry name" value="UPF0410 PROTEIN YMGE"/>
    <property type="match status" value="1"/>
</dbReference>
<dbReference type="GO" id="GO:0005886">
    <property type="term" value="C:plasma membrane"/>
    <property type="evidence" value="ECO:0007669"/>
    <property type="project" value="UniProtKB-SubCell"/>
</dbReference>
<comment type="caution">
    <text evidence="8">The sequence shown here is derived from an EMBL/GenBank/DDBJ whole genome shotgun (WGS) entry which is preliminary data.</text>
</comment>
<accession>A0A1F6BDA9</accession>
<comment type="subcellular location">
    <subcellularLocation>
        <location evidence="1">Cell membrane</location>
        <topology evidence="1">Multi-pass membrane protein</topology>
    </subcellularLocation>
</comment>
<evidence type="ECO:0000313" key="8">
    <source>
        <dbReference type="EMBL" id="OGG34742.1"/>
    </source>
</evidence>
<feature type="transmembrane region" description="Helical" evidence="7">
    <location>
        <begin position="33"/>
        <end position="52"/>
    </location>
</feature>
<dbReference type="AlphaFoldDB" id="A0A1F6BDA9"/>